<name>A0A1R3V4F5_9HYPH</name>
<reference evidence="2" key="1">
    <citation type="submission" date="2017-01" db="EMBL/GenBank/DDBJ databases">
        <authorList>
            <person name="Brunel B."/>
        </authorList>
    </citation>
    <scope>NUCLEOTIDE SEQUENCE [LARGE SCALE GENOMIC DNA]</scope>
</reference>
<evidence type="ECO:0000313" key="2">
    <source>
        <dbReference type="Proteomes" id="UP000188388"/>
    </source>
</evidence>
<proteinExistence type="predicted"/>
<accession>A0A1R3V4F5</accession>
<sequence length="172" mass="19034">MLKSGMLPNLIKGILRMKTAIFVAIGAEPLDRIELDGAAVVGDLLGLLKHRGVNIEELLIFVEDHDEPLEHHHPLHGHDHPIFHAHRCKKVEVTVHYKTDGFKHKFAPSATIAKVTRWAVEKAGLGKEEAEEHVLQIHGSRLQPPVNAHLGSYAADSCAVVFDLVRKKLVQG</sequence>
<dbReference type="EMBL" id="FTPD01000010">
    <property type="protein sequence ID" value="SIT54709.1"/>
    <property type="molecule type" value="Genomic_DNA"/>
</dbReference>
<dbReference type="STRING" id="1631249.BQ8794_180053"/>
<dbReference type="AlphaFoldDB" id="A0A1R3V4F5"/>
<organism evidence="1 2">
    <name type="scientific">Mesorhizobium prunaredense</name>
    <dbReference type="NCBI Taxonomy" id="1631249"/>
    <lineage>
        <taxon>Bacteria</taxon>
        <taxon>Pseudomonadati</taxon>
        <taxon>Pseudomonadota</taxon>
        <taxon>Alphaproteobacteria</taxon>
        <taxon>Hyphomicrobiales</taxon>
        <taxon>Phyllobacteriaceae</taxon>
        <taxon>Mesorhizobium</taxon>
    </lineage>
</organism>
<dbReference type="RefSeq" id="WP_077376161.1">
    <property type="nucleotide sequence ID" value="NZ_FTPD01000010.1"/>
</dbReference>
<evidence type="ECO:0000313" key="1">
    <source>
        <dbReference type="EMBL" id="SIT54709.1"/>
    </source>
</evidence>
<keyword evidence="2" id="KW-1185">Reference proteome</keyword>
<protein>
    <submittedName>
        <fullName evidence="1">Uncharacterized protein</fullName>
    </submittedName>
</protein>
<dbReference type="Proteomes" id="UP000188388">
    <property type="component" value="Unassembled WGS sequence"/>
</dbReference>
<gene>
    <name evidence="1" type="ORF">BQ8794_180053</name>
</gene>